<dbReference type="InterPro" id="IPR000529">
    <property type="entry name" value="Ribosomal_bS6"/>
</dbReference>
<comment type="similarity">
    <text evidence="1">Belongs to the bacterial ribosomal protein bS6 family.</text>
</comment>
<organism evidence="6 7">
    <name type="scientific">Malus domestica</name>
    <name type="common">Apple</name>
    <name type="synonym">Pyrus malus</name>
    <dbReference type="NCBI Taxonomy" id="3750"/>
    <lineage>
        <taxon>Eukaryota</taxon>
        <taxon>Viridiplantae</taxon>
        <taxon>Streptophyta</taxon>
        <taxon>Embryophyta</taxon>
        <taxon>Tracheophyta</taxon>
        <taxon>Spermatophyta</taxon>
        <taxon>Magnoliopsida</taxon>
        <taxon>eudicotyledons</taxon>
        <taxon>Gunneridae</taxon>
        <taxon>Pentapetalae</taxon>
        <taxon>rosids</taxon>
        <taxon>fabids</taxon>
        <taxon>Rosales</taxon>
        <taxon>Rosaceae</taxon>
        <taxon>Amygdaloideae</taxon>
        <taxon>Maleae</taxon>
        <taxon>Malus</taxon>
    </lineage>
</organism>
<name>A0A498HNH0_MALDO</name>
<keyword evidence="4" id="KW-0689">Ribosomal protein</keyword>
<dbReference type="Proteomes" id="UP000290289">
    <property type="component" value="Chromosome 16"/>
</dbReference>
<dbReference type="InterPro" id="IPR020815">
    <property type="entry name" value="Ribosomal_bS6_CS"/>
</dbReference>
<dbReference type="InterPro" id="IPR020814">
    <property type="entry name" value="Ribosomal_S6_plastid/chlpt"/>
</dbReference>
<gene>
    <name evidence="6" type="ORF">DVH24_025335</name>
</gene>
<dbReference type="PROSITE" id="PS01048">
    <property type="entry name" value="RIBOSOMAL_S6"/>
    <property type="match status" value="1"/>
</dbReference>
<dbReference type="Pfam" id="PF01250">
    <property type="entry name" value="Ribosomal_S6"/>
    <property type="match status" value="1"/>
</dbReference>
<sequence length="175" mass="20636">MDPPPKTKIQARNSQMDSLRFLLVGHFQLRSKLPVGVRRWVIVFAKKNSNKEKKKEDNHSFASKLDEATGPFPESVLLKQKKVQEDGNLLPEFADAEEEKVYEFLKLQLQSDLNEERLRHYELVYLIHEKHAEEVGSVKEKIEEFLAEKKARIWRVSNWGMRRLAYQIKKVKNAY</sequence>
<accession>A0A498HNH0</accession>
<dbReference type="GO" id="GO:0006412">
    <property type="term" value="P:translation"/>
    <property type="evidence" value="ECO:0007669"/>
    <property type="project" value="InterPro"/>
</dbReference>
<protein>
    <submittedName>
        <fullName evidence="6">Uncharacterized protein</fullName>
    </submittedName>
</protein>
<evidence type="ECO:0000256" key="5">
    <source>
        <dbReference type="ARBA" id="ARBA00023274"/>
    </source>
</evidence>
<keyword evidence="7" id="KW-1185">Reference proteome</keyword>
<dbReference type="InterPro" id="IPR035980">
    <property type="entry name" value="Ribosomal_bS6_sf"/>
</dbReference>
<evidence type="ECO:0000256" key="3">
    <source>
        <dbReference type="ARBA" id="ARBA00022884"/>
    </source>
</evidence>
<evidence type="ECO:0000313" key="6">
    <source>
        <dbReference type="EMBL" id="RXH71834.1"/>
    </source>
</evidence>
<proteinExistence type="inferred from homology"/>
<evidence type="ECO:0000256" key="2">
    <source>
        <dbReference type="ARBA" id="ARBA00022730"/>
    </source>
</evidence>
<evidence type="ECO:0000256" key="1">
    <source>
        <dbReference type="ARBA" id="ARBA00009512"/>
    </source>
</evidence>
<evidence type="ECO:0000313" key="7">
    <source>
        <dbReference type="Proteomes" id="UP000290289"/>
    </source>
</evidence>
<dbReference type="GO" id="GO:0005737">
    <property type="term" value="C:cytoplasm"/>
    <property type="evidence" value="ECO:0007669"/>
    <property type="project" value="UniProtKB-ARBA"/>
</dbReference>
<dbReference type="GO" id="GO:0003735">
    <property type="term" value="F:structural constituent of ribosome"/>
    <property type="evidence" value="ECO:0007669"/>
    <property type="project" value="InterPro"/>
</dbReference>
<keyword evidence="3" id="KW-0694">RNA-binding</keyword>
<evidence type="ECO:0000256" key="4">
    <source>
        <dbReference type="ARBA" id="ARBA00022980"/>
    </source>
</evidence>
<dbReference type="SUPFAM" id="SSF54995">
    <property type="entry name" value="Ribosomal protein S6"/>
    <property type="match status" value="1"/>
</dbReference>
<dbReference type="NCBIfam" id="TIGR00166">
    <property type="entry name" value="S6"/>
    <property type="match status" value="1"/>
</dbReference>
<comment type="caution">
    <text evidence="6">The sequence shown here is derived from an EMBL/GenBank/DDBJ whole genome shotgun (WGS) entry which is preliminary data.</text>
</comment>
<dbReference type="PANTHER" id="PTHR21011:SF1">
    <property type="entry name" value="SMALL RIBOSOMAL SUBUNIT PROTEIN BS6M"/>
    <property type="match status" value="1"/>
</dbReference>
<dbReference type="GO" id="GO:0070181">
    <property type="term" value="F:small ribosomal subunit rRNA binding"/>
    <property type="evidence" value="ECO:0007669"/>
    <property type="project" value="TreeGrafter"/>
</dbReference>
<dbReference type="PANTHER" id="PTHR21011">
    <property type="entry name" value="MITOCHONDRIAL 28S RIBOSOMAL PROTEIN S6"/>
    <property type="match status" value="1"/>
</dbReference>
<keyword evidence="5" id="KW-0687">Ribonucleoprotein</keyword>
<dbReference type="GO" id="GO:0015935">
    <property type="term" value="C:small ribosomal subunit"/>
    <property type="evidence" value="ECO:0007669"/>
    <property type="project" value="TreeGrafter"/>
</dbReference>
<keyword evidence="2" id="KW-0699">rRNA-binding</keyword>
<dbReference type="CDD" id="cd00473">
    <property type="entry name" value="bS6"/>
    <property type="match status" value="1"/>
</dbReference>
<dbReference type="Gene3D" id="3.30.70.60">
    <property type="match status" value="1"/>
</dbReference>
<dbReference type="InterPro" id="IPR014717">
    <property type="entry name" value="Transl_elong_EF1B/ribsomal_bS6"/>
</dbReference>
<dbReference type="EMBL" id="RDQH01000342">
    <property type="protein sequence ID" value="RXH71834.1"/>
    <property type="molecule type" value="Genomic_DNA"/>
</dbReference>
<reference evidence="6 7" key="1">
    <citation type="submission" date="2018-10" db="EMBL/GenBank/DDBJ databases">
        <title>A high-quality apple genome assembly.</title>
        <authorList>
            <person name="Hu J."/>
        </authorList>
    </citation>
    <scope>NUCLEOTIDE SEQUENCE [LARGE SCALE GENOMIC DNA]</scope>
    <source>
        <strain evidence="7">cv. HFTH1</strain>
        <tissue evidence="6">Young leaf</tissue>
    </source>
</reference>
<dbReference type="AlphaFoldDB" id="A0A498HNH0"/>